<sequence>MTTPTITVVGAGLAGSEAAWQIAKAGIPVKLYEMRPKTQTPAHHTDKFAELVCSNSLRANSLTNAVGVLKEEMRRLDSIIIQAADRCAVPAGGALAVDRHEFAGYVTDAVKNHPLIEVITDEITDIPADGIVVIATGPLTSPALSQKLKELTGEEYLYFYDAAAPIIEKDSIDMNKVFVASRYDKGEAAYLNCPMTEEEFNRFYDELIAAEAVPLKEFEKEIYFEGCMPIEVMAKRGRQTMLFGPMKPVGLIDPRTGKKPYAVVQLRQDNGAATLYNMVGFQTHLKWPEQKRVFSLIPGLENCEIVRYGVMHRNTFINSPKLLRPTYQYKERDTLFFAGQMTGVEGYVESAASGLLAGINAARLAKGEELIVLPPETIIGSMAHYITTADPKHFQPMNANFGLVPEWPERIRNKREKNEKLAERALDTIQNFTQ</sequence>
<comment type="catalytic activity">
    <reaction evidence="10">
        <text>uridine(54) in tRNA + (6R)-5,10-methylene-5,6,7,8-tetrahydrofolate + NADPH + H(+) = 5-methyluridine(54) in tRNA + (6S)-5,6,7,8-tetrahydrofolate + NADP(+)</text>
        <dbReference type="Rhea" id="RHEA:62372"/>
        <dbReference type="Rhea" id="RHEA-COMP:10167"/>
        <dbReference type="Rhea" id="RHEA-COMP:10193"/>
        <dbReference type="ChEBI" id="CHEBI:15378"/>
        <dbReference type="ChEBI" id="CHEBI:15636"/>
        <dbReference type="ChEBI" id="CHEBI:57453"/>
        <dbReference type="ChEBI" id="CHEBI:57783"/>
        <dbReference type="ChEBI" id="CHEBI:58349"/>
        <dbReference type="ChEBI" id="CHEBI:65315"/>
        <dbReference type="ChEBI" id="CHEBI:74447"/>
        <dbReference type="EC" id="2.1.1.74"/>
    </reaction>
</comment>
<keyword evidence="8 10" id="KW-0521">NADP</keyword>
<evidence type="ECO:0000256" key="10">
    <source>
        <dbReference type="HAMAP-Rule" id="MF_01037"/>
    </source>
</evidence>
<comment type="function">
    <text evidence="10">Catalyzes the folate-dependent formation of 5-methyl-uridine at position 54 (M-5-U54) in all tRNAs.</text>
</comment>
<dbReference type="FunFam" id="3.50.50.60:FF:000035">
    <property type="entry name" value="Methylenetetrahydrofolate--tRNA-(uracil-5-)-methyltransferase TrmFO"/>
    <property type="match status" value="1"/>
</dbReference>
<dbReference type="EMBL" id="RHHS01000012">
    <property type="protein sequence ID" value="RNB59695.1"/>
    <property type="molecule type" value="Genomic_DNA"/>
</dbReference>
<feature type="domain" description="MnmG N-terminal" evidence="11">
    <location>
        <begin position="6"/>
        <end position="369"/>
    </location>
</feature>
<keyword evidence="13" id="KW-1185">Reference proteome</keyword>
<name>A0A3M8BA44_9BACL</name>
<evidence type="ECO:0000313" key="13">
    <source>
        <dbReference type="Proteomes" id="UP000268829"/>
    </source>
</evidence>
<evidence type="ECO:0000256" key="7">
    <source>
        <dbReference type="ARBA" id="ARBA00022827"/>
    </source>
</evidence>
<evidence type="ECO:0000256" key="2">
    <source>
        <dbReference type="ARBA" id="ARBA00022490"/>
    </source>
</evidence>
<comment type="cofactor">
    <cofactor evidence="1 10">
        <name>FAD</name>
        <dbReference type="ChEBI" id="CHEBI:57692"/>
    </cofactor>
</comment>
<evidence type="ECO:0000256" key="9">
    <source>
        <dbReference type="ARBA" id="ARBA00023027"/>
    </source>
</evidence>
<dbReference type="GO" id="GO:0050660">
    <property type="term" value="F:flavin adenine dinucleotide binding"/>
    <property type="evidence" value="ECO:0007669"/>
    <property type="project" value="UniProtKB-UniRule"/>
</dbReference>
<protein>
    <recommendedName>
        <fullName evidence="10">Methylenetetrahydrofolate--tRNA-(uracil-5-)-methyltransferase TrmFO</fullName>
        <ecNumber evidence="10">2.1.1.74</ecNumber>
    </recommendedName>
    <alternativeName>
        <fullName evidence="10">Folate-dependent tRNA (uracil-5-)-methyltransferase</fullName>
    </alternativeName>
    <alternativeName>
        <fullName evidence="10">Folate-dependent tRNA(M-5-U54)-methyltransferase</fullName>
    </alternativeName>
</protein>
<dbReference type="GO" id="GO:0047151">
    <property type="term" value="F:tRNA (uracil(54)-C5)-methyltransferase activity, 5,10-methylenetetrahydrofolate-dependent"/>
    <property type="evidence" value="ECO:0007669"/>
    <property type="project" value="UniProtKB-UniRule"/>
</dbReference>
<dbReference type="GO" id="GO:0030488">
    <property type="term" value="P:tRNA methylation"/>
    <property type="evidence" value="ECO:0007669"/>
    <property type="project" value="TreeGrafter"/>
</dbReference>
<evidence type="ECO:0000256" key="5">
    <source>
        <dbReference type="ARBA" id="ARBA00022679"/>
    </source>
</evidence>
<dbReference type="Proteomes" id="UP000268829">
    <property type="component" value="Unassembled WGS sequence"/>
</dbReference>
<dbReference type="Pfam" id="PF01134">
    <property type="entry name" value="GIDA"/>
    <property type="match status" value="1"/>
</dbReference>
<evidence type="ECO:0000256" key="3">
    <source>
        <dbReference type="ARBA" id="ARBA00022603"/>
    </source>
</evidence>
<keyword evidence="4 10" id="KW-0285">Flavoprotein</keyword>
<dbReference type="EC" id="2.1.1.74" evidence="10"/>
<dbReference type="OrthoDB" id="9803114at2"/>
<dbReference type="AlphaFoldDB" id="A0A3M8BA44"/>
<evidence type="ECO:0000313" key="12">
    <source>
        <dbReference type="EMBL" id="RNB59695.1"/>
    </source>
</evidence>
<dbReference type="RefSeq" id="WP_122903361.1">
    <property type="nucleotide sequence ID" value="NZ_RHHS01000012.1"/>
</dbReference>
<reference evidence="12 13" key="1">
    <citation type="submission" date="2018-10" db="EMBL/GenBank/DDBJ databases">
        <title>Phylogenomics of Brevibacillus.</title>
        <authorList>
            <person name="Dunlap C."/>
        </authorList>
    </citation>
    <scope>NUCLEOTIDE SEQUENCE [LARGE SCALE GENOMIC DNA]</scope>
    <source>
        <strain evidence="12 13">DSM 100115</strain>
    </source>
</reference>
<dbReference type="SUPFAM" id="SSF51905">
    <property type="entry name" value="FAD/NAD(P)-binding domain"/>
    <property type="match status" value="1"/>
</dbReference>
<comment type="catalytic activity">
    <reaction evidence="10">
        <text>uridine(54) in tRNA + (6R)-5,10-methylene-5,6,7,8-tetrahydrofolate + NADH + H(+) = 5-methyluridine(54) in tRNA + (6S)-5,6,7,8-tetrahydrofolate + NAD(+)</text>
        <dbReference type="Rhea" id="RHEA:16873"/>
        <dbReference type="Rhea" id="RHEA-COMP:10167"/>
        <dbReference type="Rhea" id="RHEA-COMP:10193"/>
        <dbReference type="ChEBI" id="CHEBI:15378"/>
        <dbReference type="ChEBI" id="CHEBI:15636"/>
        <dbReference type="ChEBI" id="CHEBI:57453"/>
        <dbReference type="ChEBI" id="CHEBI:57540"/>
        <dbReference type="ChEBI" id="CHEBI:57945"/>
        <dbReference type="ChEBI" id="CHEBI:65315"/>
        <dbReference type="ChEBI" id="CHEBI:74447"/>
        <dbReference type="EC" id="2.1.1.74"/>
    </reaction>
</comment>
<comment type="caution">
    <text evidence="12">The sequence shown here is derived from an EMBL/GenBank/DDBJ whole genome shotgun (WGS) entry which is preliminary data.</text>
</comment>
<feature type="binding site" evidence="10">
    <location>
        <begin position="10"/>
        <end position="15"/>
    </location>
    <ligand>
        <name>FAD</name>
        <dbReference type="ChEBI" id="CHEBI:57692"/>
    </ligand>
</feature>
<dbReference type="InterPro" id="IPR036188">
    <property type="entry name" value="FAD/NAD-bd_sf"/>
</dbReference>
<dbReference type="FunFam" id="3.50.50.60:FF:000040">
    <property type="entry name" value="Methylenetetrahydrofolate--tRNA-(uracil-5-)-methyltransferase TrmFO"/>
    <property type="match status" value="1"/>
</dbReference>
<dbReference type="NCBIfam" id="NF003739">
    <property type="entry name" value="PRK05335.1"/>
    <property type="match status" value="1"/>
</dbReference>
<keyword evidence="5 10" id="KW-0808">Transferase</keyword>
<keyword evidence="7 10" id="KW-0274">FAD</keyword>
<accession>A0A3M8BA44</accession>
<comment type="subcellular location">
    <subcellularLocation>
        <location evidence="10">Cytoplasm</location>
    </subcellularLocation>
</comment>
<comment type="similarity">
    <text evidence="10">Belongs to the MnmG family. TrmFO subfamily.</text>
</comment>
<evidence type="ECO:0000256" key="4">
    <source>
        <dbReference type="ARBA" id="ARBA00022630"/>
    </source>
</evidence>
<dbReference type="PROSITE" id="PS01281">
    <property type="entry name" value="GIDA_2"/>
    <property type="match status" value="1"/>
</dbReference>
<dbReference type="Gene3D" id="3.50.50.60">
    <property type="entry name" value="FAD/NAD(P)-binding domain"/>
    <property type="match status" value="2"/>
</dbReference>
<keyword evidence="3 10" id="KW-0489">Methyltransferase</keyword>
<evidence type="ECO:0000259" key="11">
    <source>
        <dbReference type="Pfam" id="PF01134"/>
    </source>
</evidence>
<keyword evidence="6 10" id="KW-0819">tRNA processing</keyword>
<dbReference type="InterPro" id="IPR004417">
    <property type="entry name" value="TrmFO"/>
</dbReference>
<dbReference type="GO" id="GO:0005829">
    <property type="term" value="C:cytosol"/>
    <property type="evidence" value="ECO:0007669"/>
    <property type="project" value="TreeGrafter"/>
</dbReference>
<evidence type="ECO:0000256" key="1">
    <source>
        <dbReference type="ARBA" id="ARBA00001974"/>
    </source>
</evidence>
<dbReference type="InterPro" id="IPR002218">
    <property type="entry name" value="MnmG-rel"/>
</dbReference>
<proteinExistence type="inferred from homology"/>
<dbReference type="InterPro" id="IPR040131">
    <property type="entry name" value="MnmG_N"/>
</dbReference>
<organism evidence="12 13">
    <name type="scientific">Brevibacillus gelatini</name>
    <dbReference type="NCBI Taxonomy" id="1655277"/>
    <lineage>
        <taxon>Bacteria</taxon>
        <taxon>Bacillati</taxon>
        <taxon>Bacillota</taxon>
        <taxon>Bacilli</taxon>
        <taxon>Bacillales</taxon>
        <taxon>Paenibacillaceae</taxon>
        <taxon>Brevibacillus</taxon>
    </lineage>
</organism>
<dbReference type="NCBIfam" id="TIGR00137">
    <property type="entry name" value="gid_trmFO"/>
    <property type="match status" value="1"/>
</dbReference>
<dbReference type="InterPro" id="IPR020595">
    <property type="entry name" value="MnmG-rel_CS"/>
</dbReference>
<keyword evidence="2 10" id="KW-0963">Cytoplasm</keyword>
<dbReference type="PANTHER" id="PTHR11806">
    <property type="entry name" value="GLUCOSE INHIBITED DIVISION PROTEIN A"/>
    <property type="match status" value="1"/>
</dbReference>
<keyword evidence="9 10" id="KW-0520">NAD</keyword>
<gene>
    <name evidence="10 12" type="primary">trmFO</name>
    <name evidence="12" type="ORF">EDM57_03375</name>
</gene>
<evidence type="ECO:0000256" key="6">
    <source>
        <dbReference type="ARBA" id="ARBA00022694"/>
    </source>
</evidence>
<dbReference type="GO" id="GO:0002098">
    <property type="term" value="P:tRNA wobble uridine modification"/>
    <property type="evidence" value="ECO:0007669"/>
    <property type="project" value="TreeGrafter"/>
</dbReference>
<dbReference type="HAMAP" id="MF_01037">
    <property type="entry name" value="TrmFO"/>
    <property type="match status" value="1"/>
</dbReference>
<evidence type="ECO:0000256" key="8">
    <source>
        <dbReference type="ARBA" id="ARBA00022857"/>
    </source>
</evidence>
<dbReference type="PANTHER" id="PTHR11806:SF2">
    <property type="entry name" value="METHYLENETETRAHYDROFOLATE--TRNA-(URACIL-5-)-METHYLTRANSFERASE TRMFO"/>
    <property type="match status" value="1"/>
</dbReference>